<evidence type="ECO:0000256" key="1">
    <source>
        <dbReference type="SAM" id="Coils"/>
    </source>
</evidence>
<sequence length="281" mass="31718">MEDYLQYMRTLRSQMNDVEDQAAKISAEEESLLTAIRSMEKDLDSAKSDAKKLKEGIEEMVKEKGQICTGILAKQRKIASLESDSSTLLQTLELIQREKVNLSAKIVEKRAYYAQVFKDMDSELQQQQEWFNAQRSGGGLGVHGVFDGQTAEAGGKSIIDSCLTVNNQDSDTRNSTMTKLDSVKAKLSETARMKSELVVENNKMYQLLEQAKCRAKDLMPDLLKMDFKTLDEEYNALLSDKAGEFEYAQSLQLQIEKLKGISHLIKCSCGMEFRVTMDLYA</sequence>
<evidence type="ECO:0000313" key="3">
    <source>
        <dbReference type="Proteomes" id="UP001141552"/>
    </source>
</evidence>
<dbReference type="PANTHER" id="PTHR38353:SF2">
    <property type="entry name" value="TROPOMYOSIN"/>
    <property type="match status" value="1"/>
</dbReference>
<dbReference type="OrthoDB" id="1933536at2759"/>
<reference evidence="2" key="2">
    <citation type="journal article" date="2023" name="Plants (Basel)">
        <title>Annotation of the Turnera subulata (Passifloraceae) Draft Genome Reveals the S-Locus Evolved after the Divergence of Turneroideae from Passifloroideae in a Stepwise Manner.</title>
        <authorList>
            <person name="Henning P.M."/>
            <person name="Roalson E.H."/>
            <person name="Mir W."/>
            <person name="McCubbin A.G."/>
            <person name="Shore J.S."/>
        </authorList>
    </citation>
    <scope>NUCLEOTIDE SEQUENCE</scope>
    <source>
        <strain evidence="2">F60SS</strain>
    </source>
</reference>
<comment type="caution">
    <text evidence="2">The sequence shown here is derived from an EMBL/GenBank/DDBJ whole genome shotgun (WGS) entry which is preliminary data.</text>
</comment>
<reference evidence="2" key="1">
    <citation type="submission" date="2022-02" db="EMBL/GenBank/DDBJ databases">
        <authorList>
            <person name="Henning P.M."/>
            <person name="McCubbin A.G."/>
            <person name="Shore J.S."/>
        </authorList>
    </citation>
    <scope>NUCLEOTIDE SEQUENCE</scope>
    <source>
        <strain evidence="2">F60SS</strain>
        <tissue evidence="2">Leaves</tissue>
    </source>
</reference>
<proteinExistence type="predicted"/>
<name>A0A9Q0FA15_9ROSI</name>
<evidence type="ECO:0000313" key="2">
    <source>
        <dbReference type="EMBL" id="KAJ4827000.1"/>
    </source>
</evidence>
<dbReference type="Proteomes" id="UP001141552">
    <property type="component" value="Unassembled WGS sequence"/>
</dbReference>
<dbReference type="AlphaFoldDB" id="A0A9Q0FA15"/>
<dbReference type="EMBL" id="JAKUCV010006519">
    <property type="protein sequence ID" value="KAJ4827000.1"/>
    <property type="molecule type" value="Genomic_DNA"/>
</dbReference>
<keyword evidence="3" id="KW-1185">Reference proteome</keyword>
<gene>
    <name evidence="2" type="ORF">Tsubulata_050964</name>
</gene>
<dbReference type="PANTHER" id="PTHR38353">
    <property type="entry name" value="TROPOMYOSIN"/>
    <property type="match status" value="1"/>
</dbReference>
<feature type="coiled-coil region" evidence="1">
    <location>
        <begin position="1"/>
        <end position="63"/>
    </location>
</feature>
<protein>
    <submittedName>
        <fullName evidence="2">Uncharacterized protein</fullName>
    </submittedName>
</protein>
<organism evidence="2 3">
    <name type="scientific">Turnera subulata</name>
    <dbReference type="NCBI Taxonomy" id="218843"/>
    <lineage>
        <taxon>Eukaryota</taxon>
        <taxon>Viridiplantae</taxon>
        <taxon>Streptophyta</taxon>
        <taxon>Embryophyta</taxon>
        <taxon>Tracheophyta</taxon>
        <taxon>Spermatophyta</taxon>
        <taxon>Magnoliopsida</taxon>
        <taxon>eudicotyledons</taxon>
        <taxon>Gunneridae</taxon>
        <taxon>Pentapetalae</taxon>
        <taxon>rosids</taxon>
        <taxon>fabids</taxon>
        <taxon>Malpighiales</taxon>
        <taxon>Passifloraceae</taxon>
        <taxon>Turnera</taxon>
    </lineage>
</organism>
<keyword evidence="1" id="KW-0175">Coiled coil</keyword>
<accession>A0A9Q0FA15</accession>